<feature type="binding site" evidence="5">
    <location>
        <position position="226"/>
    </location>
    <ligand>
        <name>substrate</name>
    </ligand>
</feature>
<reference evidence="6" key="1">
    <citation type="journal article" date="2014" name="Int. J. Syst. Evol. Microbiol.">
        <title>Complete genome sequence of Corynebacterium casei LMG S-19264T (=DSM 44701T), isolated from a smear-ripened cheese.</title>
        <authorList>
            <consortium name="US DOE Joint Genome Institute (JGI-PGF)"/>
            <person name="Walter F."/>
            <person name="Albersmeier A."/>
            <person name="Kalinowski J."/>
            <person name="Ruckert C."/>
        </authorList>
    </citation>
    <scope>NUCLEOTIDE SEQUENCE</scope>
    <source>
        <strain evidence="6">JCM 4834</strain>
    </source>
</reference>
<name>A0A918V6X9_9ACTN</name>
<dbReference type="CDD" id="cd00475">
    <property type="entry name" value="Cis_IPPS"/>
    <property type="match status" value="1"/>
</dbReference>
<keyword evidence="1 5" id="KW-0808">Transferase</keyword>
<dbReference type="HAMAP" id="MF_01139">
    <property type="entry name" value="ISPT"/>
    <property type="match status" value="1"/>
</dbReference>
<dbReference type="InterPro" id="IPR018520">
    <property type="entry name" value="UPP_synth-like_CS"/>
</dbReference>
<feature type="binding site" evidence="5">
    <location>
        <begin position="102"/>
        <end position="104"/>
    </location>
    <ligand>
        <name>substrate</name>
    </ligand>
</feature>
<reference evidence="6" key="2">
    <citation type="submission" date="2020-09" db="EMBL/GenBank/DDBJ databases">
        <authorList>
            <person name="Sun Q."/>
            <person name="Ohkuma M."/>
        </authorList>
    </citation>
    <scope>NUCLEOTIDE SEQUENCE</scope>
    <source>
        <strain evidence="6">JCM 4834</strain>
    </source>
</reference>
<comment type="similarity">
    <text evidence="4">Belongs to the UPP synthase family. Z-FPP synthase subfamily.</text>
</comment>
<feature type="binding site" evidence="5">
    <location>
        <begin position="232"/>
        <end position="234"/>
    </location>
    <ligand>
        <name>substrate</name>
    </ligand>
</feature>
<protein>
    <recommendedName>
        <fullName evidence="5">Isoprenyl transferase</fullName>
        <ecNumber evidence="5">2.5.1.-</ecNumber>
    </recommendedName>
</protein>
<comment type="cofactor">
    <cofactor evidence="5">
        <name>Mg(2+)</name>
        <dbReference type="ChEBI" id="CHEBI:18420"/>
    </cofactor>
    <text evidence="5">Binds 2 magnesium ions per subunit.</text>
</comment>
<dbReference type="InterPro" id="IPR036424">
    <property type="entry name" value="UPP_synth-like_sf"/>
</dbReference>
<dbReference type="NCBIfam" id="TIGR00055">
    <property type="entry name" value="uppS"/>
    <property type="match status" value="1"/>
</dbReference>
<dbReference type="GO" id="GO:0000287">
    <property type="term" value="F:magnesium ion binding"/>
    <property type="evidence" value="ECO:0007669"/>
    <property type="project" value="UniProtKB-UniRule"/>
</dbReference>
<proteinExistence type="inferred from homology"/>
<feature type="binding site" evidence="5">
    <location>
        <position position="74"/>
    </location>
    <ligand>
        <name>substrate</name>
    </ligand>
</feature>
<comment type="caution">
    <text evidence="6">The sequence shown here is derived from an EMBL/GenBank/DDBJ whole genome shotgun (WGS) entry which is preliminary data.</text>
</comment>
<sequence>MRSNVADSGDRNSHGGIARRGWKIVKLRDLVYRLYARRVEGRLDHDAAPKHIGVILDGNRRWAKASGGTTEQGHQAGADKISEMLGWCTETDVEVVTLWMLSTDNLDRPEVELRPLLNIIENTVRGLAADGRWRVHHVGNLDILPAGTQTVLKEAEEATHDVDGILVNVAVGYGGRQEIADAVRSLLLEHARKGTSFEELAEILDIDHIAEHLYTRGQPDPDLVIRTSGEQRLSGFMLWQSAHSEYYFCEVFWPAFRKVDFLRALRDYAARHRRYGS</sequence>
<evidence type="ECO:0000313" key="6">
    <source>
        <dbReference type="EMBL" id="GGZ77180.1"/>
    </source>
</evidence>
<dbReference type="GO" id="GO:0033850">
    <property type="term" value="F:Z-farnesyl diphosphate synthase activity"/>
    <property type="evidence" value="ECO:0007669"/>
    <property type="project" value="UniProtKB-ARBA"/>
</dbReference>
<feature type="binding site" evidence="5">
    <location>
        <begin position="58"/>
        <end position="61"/>
    </location>
    <ligand>
        <name>substrate</name>
    </ligand>
</feature>
<feature type="binding site" evidence="5">
    <location>
        <position position="57"/>
    </location>
    <ligand>
        <name>Mg(2+)</name>
        <dbReference type="ChEBI" id="CHEBI:18420"/>
    </ligand>
</feature>
<dbReference type="Gene3D" id="3.40.1180.10">
    <property type="entry name" value="Decaprenyl diphosphate synthase-like"/>
    <property type="match status" value="1"/>
</dbReference>
<dbReference type="NCBIfam" id="NF011403">
    <property type="entry name" value="PRK14828.1"/>
    <property type="match status" value="1"/>
</dbReference>
<evidence type="ECO:0000256" key="3">
    <source>
        <dbReference type="ARBA" id="ARBA00022842"/>
    </source>
</evidence>
<keyword evidence="2 5" id="KW-0479">Metal-binding</keyword>
<feature type="binding site" evidence="5">
    <location>
        <position position="245"/>
    </location>
    <ligand>
        <name>Mg(2+)</name>
        <dbReference type="ChEBI" id="CHEBI:18420"/>
    </ligand>
</feature>
<feature type="binding site" evidence="5">
    <location>
        <position position="108"/>
    </location>
    <ligand>
        <name>substrate</name>
    </ligand>
</feature>
<comment type="subunit">
    <text evidence="5">Homodimer.</text>
</comment>
<dbReference type="Pfam" id="PF01255">
    <property type="entry name" value="Prenyltransf"/>
    <property type="match status" value="1"/>
</dbReference>
<organism evidence="6 7">
    <name type="scientific">Streptomyces subrutilus</name>
    <dbReference type="NCBI Taxonomy" id="36818"/>
    <lineage>
        <taxon>Bacteria</taxon>
        <taxon>Bacillati</taxon>
        <taxon>Actinomycetota</taxon>
        <taxon>Actinomycetes</taxon>
        <taxon>Kitasatosporales</taxon>
        <taxon>Streptomycetaceae</taxon>
        <taxon>Streptomyces</taxon>
    </lineage>
</organism>
<keyword evidence="3 5" id="KW-0460">Magnesium</keyword>
<evidence type="ECO:0000256" key="5">
    <source>
        <dbReference type="HAMAP-Rule" id="MF_01139"/>
    </source>
</evidence>
<dbReference type="InterPro" id="IPR001441">
    <property type="entry name" value="UPP_synth-like"/>
</dbReference>
<dbReference type="Proteomes" id="UP000634660">
    <property type="component" value="Unassembled WGS sequence"/>
</dbReference>
<gene>
    <name evidence="6" type="primary">uppS</name>
    <name evidence="6" type="ORF">GCM10010371_41160</name>
</gene>
<comment type="function">
    <text evidence="5">Catalyzes the condensation of isopentenyl diphosphate (IPP) with allylic pyrophosphates generating different type of terpenoids.</text>
</comment>
<dbReference type="FunFam" id="3.40.1180.10:FF:000003">
    <property type="entry name" value="Isoprenyl transferase 2"/>
    <property type="match status" value="1"/>
</dbReference>
<dbReference type="GO" id="GO:0005886">
    <property type="term" value="C:plasma membrane"/>
    <property type="evidence" value="ECO:0007669"/>
    <property type="project" value="TreeGrafter"/>
</dbReference>
<accession>A0A918V6X9</accession>
<evidence type="ECO:0000256" key="1">
    <source>
        <dbReference type="ARBA" id="ARBA00022679"/>
    </source>
</evidence>
<dbReference type="GO" id="GO:0045547">
    <property type="term" value="F:ditrans,polycis-polyprenyl diphosphate synthase [(2E,6E)-farnesyl diphosphate specific] activity"/>
    <property type="evidence" value="ECO:0007669"/>
    <property type="project" value="TreeGrafter"/>
</dbReference>
<dbReference type="AlphaFoldDB" id="A0A918V6X9"/>
<feature type="binding site" evidence="5">
    <location>
        <position position="62"/>
    </location>
    <ligand>
        <name>substrate</name>
    </ligand>
</feature>
<feature type="active site" description="Proton acceptor" evidence="5">
    <location>
        <position position="105"/>
    </location>
</feature>
<dbReference type="EMBL" id="BMVX01000015">
    <property type="protein sequence ID" value="GGZ77180.1"/>
    <property type="molecule type" value="Genomic_DNA"/>
</dbReference>
<evidence type="ECO:0000256" key="4">
    <source>
        <dbReference type="ARBA" id="ARBA00038453"/>
    </source>
</evidence>
<dbReference type="SUPFAM" id="SSF64005">
    <property type="entry name" value="Undecaprenyl diphosphate synthase"/>
    <property type="match status" value="1"/>
</dbReference>
<dbReference type="PROSITE" id="PS01066">
    <property type="entry name" value="UPP_SYNTHASE"/>
    <property type="match status" value="1"/>
</dbReference>
<dbReference type="PANTHER" id="PTHR10291">
    <property type="entry name" value="DEHYDRODOLICHYL DIPHOSPHATE SYNTHASE FAMILY MEMBER"/>
    <property type="match status" value="1"/>
</dbReference>
<evidence type="ECO:0000313" key="7">
    <source>
        <dbReference type="Proteomes" id="UP000634660"/>
    </source>
</evidence>
<feature type="active site" evidence="5">
    <location>
        <position position="57"/>
    </location>
</feature>
<evidence type="ECO:0000256" key="2">
    <source>
        <dbReference type="ARBA" id="ARBA00022723"/>
    </source>
</evidence>
<comment type="caution">
    <text evidence="5">Lacks conserved residue(s) required for the propagation of feature annotation.</text>
</comment>
<dbReference type="GO" id="GO:0016094">
    <property type="term" value="P:polyprenol biosynthetic process"/>
    <property type="evidence" value="ECO:0007669"/>
    <property type="project" value="TreeGrafter"/>
</dbReference>
<dbReference type="EC" id="2.5.1.-" evidence="5"/>
<dbReference type="PANTHER" id="PTHR10291:SF43">
    <property type="entry name" value="DEHYDRODOLICHYL DIPHOSPHATE SYNTHASE COMPLEX SUBUNIT DHDDS"/>
    <property type="match status" value="1"/>
</dbReference>